<keyword evidence="2 5" id="KW-0645">Protease</keyword>
<keyword evidence="4 5" id="KW-0720">Serine protease</keyword>
<dbReference type="Gene3D" id="2.60.120.690">
    <property type="entry name" value="Proprotein convertase subtilisin/kexin type 9"/>
    <property type="match status" value="1"/>
</dbReference>
<dbReference type="FunFam" id="3.40.50.200:FF:000016">
    <property type="entry name" value="Proprotein convertase subtilisin/kexin type 9"/>
    <property type="match status" value="1"/>
</dbReference>
<dbReference type="GO" id="GO:0006508">
    <property type="term" value="P:proteolysis"/>
    <property type="evidence" value="ECO:0007669"/>
    <property type="project" value="UniProtKB-KW"/>
</dbReference>
<keyword evidence="3 5" id="KW-0378">Hydrolase</keyword>
<dbReference type="Gene3D" id="3.40.50.200">
    <property type="entry name" value="Peptidase S8/S53 domain"/>
    <property type="match status" value="1"/>
</dbReference>
<sequence>WRLPGQYLVLMRPDVSESEMLESVKRLRATGGGRGPPLEVLQIYTRALRGFLVRMRRDALRLVARLPQVLYVEEDSSVFAQAGPWSLRRLPRPRGRPGDGAAVEVYLMDGSVLSSHRELGGRVLVTDFHSVPVGEAGGHREASRCKGHGTHVAAVVMGSDTGVAPGARVNLVRVLDCRGKGTVSGALAGVEYIRAALRAHPPGAAVVLLPFTGAFSRSLNAACRDLVNTGAVVVAAAGNYRDDACLYSPASEPEVCTGGSARSHTHTHTHTHTHLLQAVLCVCVQVITVGAVNSADQLVSQGPGGTNVGRCVDVFAPGGDIVSASSDCDTCFASGSGTSQAAAHAAGMAAVLLSSSPSLTPVQVLQTLLRYSVSLPSVSGRRGLVTPSLVAALPPDGGAEELLCRSVWSERSRVRTVSQCRPGEEMMSCSSHAPDGAPAGHTTAVSPPSPGKTPRSGVRCSNRLP</sequence>
<dbReference type="SUPFAM" id="SSF54897">
    <property type="entry name" value="Protease propeptides/inhibitors"/>
    <property type="match status" value="1"/>
</dbReference>
<evidence type="ECO:0000256" key="2">
    <source>
        <dbReference type="ARBA" id="ARBA00022670"/>
    </source>
</evidence>
<dbReference type="KEGG" id="tng:GSTEN00032705G001"/>
<evidence type="ECO:0000313" key="9">
    <source>
        <dbReference type="EMBL" id="CAG10926.1"/>
    </source>
</evidence>
<dbReference type="Pfam" id="PF00082">
    <property type="entry name" value="Peptidase_S8"/>
    <property type="match status" value="1"/>
</dbReference>
<dbReference type="InterPro" id="IPR037045">
    <property type="entry name" value="S8pro/Inhibitor_I9_sf"/>
</dbReference>
<organism evidence="9">
    <name type="scientific">Tetraodon nigroviridis</name>
    <name type="common">Spotted green pufferfish</name>
    <name type="synonym">Chelonodon nigroviridis</name>
    <dbReference type="NCBI Taxonomy" id="99883"/>
    <lineage>
        <taxon>Eukaryota</taxon>
        <taxon>Metazoa</taxon>
        <taxon>Chordata</taxon>
        <taxon>Craniata</taxon>
        <taxon>Vertebrata</taxon>
        <taxon>Euteleostomi</taxon>
        <taxon>Actinopterygii</taxon>
        <taxon>Neopterygii</taxon>
        <taxon>Teleostei</taxon>
        <taxon>Neoteleostei</taxon>
        <taxon>Acanthomorphata</taxon>
        <taxon>Eupercaria</taxon>
        <taxon>Tetraodontiformes</taxon>
        <taxon>Tetradontoidea</taxon>
        <taxon>Tetraodontidae</taxon>
        <taxon>Tetraodon</taxon>
    </lineage>
</organism>
<dbReference type="EMBL" id="CAAE01015025">
    <property type="protein sequence ID" value="CAG10926.1"/>
    <property type="molecule type" value="Genomic_DNA"/>
</dbReference>
<reference evidence="9" key="1">
    <citation type="journal article" date="2004" name="Nature">
        <title>Genome duplication in the teleost fish Tetraodon nigroviridis reveals the early vertebrate proto-karyotype.</title>
        <authorList>
            <person name="Jaillon O."/>
            <person name="Aury J.-M."/>
            <person name="Brunet F."/>
            <person name="Petit J.-L."/>
            <person name="Stange-Thomann N."/>
            <person name="Mauceli E."/>
            <person name="Bouneau L."/>
            <person name="Fischer C."/>
            <person name="Ozouf-Costaz C."/>
            <person name="Bernot A."/>
            <person name="Nicaud S."/>
            <person name="Jaffe D."/>
            <person name="Fisher S."/>
            <person name="Lutfalla G."/>
            <person name="Dossat C."/>
            <person name="Segurens B."/>
            <person name="Dasilva C."/>
            <person name="Salanoubat M."/>
            <person name="Levy M."/>
            <person name="Boudet N."/>
            <person name="Castellano S."/>
            <person name="Anthouard V."/>
            <person name="Jubin C."/>
            <person name="Castelli V."/>
            <person name="Katinka M."/>
            <person name="Vacherie B."/>
            <person name="Biemont C."/>
            <person name="Skalli Z."/>
            <person name="Cattolico L."/>
            <person name="Poulain J."/>
            <person name="De Berardinis V."/>
            <person name="Cruaud C."/>
            <person name="Duprat S."/>
            <person name="Brottier P."/>
            <person name="Coutanceau J.-P."/>
            <person name="Gouzy J."/>
            <person name="Parra G."/>
            <person name="Lardier G."/>
            <person name="Chapple C."/>
            <person name="McKernan K.J."/>
            <person name="McEwan P."/>
            <person name="Bosak S."/>
            <person name="Kellis M."/>
            <person name="Volff J.-N."/>
            <person name="Guigo R."/>
            <person name="Zody M.C."/>
            <person name="Mesirov J."/>
            <person name="Lindblad-Toh K."/>
            <person name="Birren B."/>
            <person name="Nusbaum C."/>
            <person name="Kahn D."/>
            <person name="Robinson-Rechavi M."/>
            <person name="Laudet V."/>
            <person name="Schachter V."/>
            <person name="Quetier F."/>
            <person name="Saurin W."/>
            <person name="Scarpelli C."/>
            <person name="Wincker P."/>
            <person name="Lander E.S."/>
            <person name="Weissenbach J."/>
            <person name="Roest Crollius H."/>
        </authorList>
    </citation>
    <scope>NUCLEOTIDE SEQUENCE [LARGE SCALE GENOMIC DNA]</scope>
</reference>
<dbReference type="MEROPS" id="S08.039"/>
<dbReference type="InterPro" id="IPR015500">
    <property type="entry name" value="Peptidase_S8_subtilisin-rel"/>
</dbReference>
<dbReference type="PANTHER" id="PTHR43806:SF60">
    <property type="entry name" value="PROPROTEIN CONVERTASE SUBTILISIN_KEXIN TYPE 9"/>
    <property type="match status" value="1"/>
</dbReference>
<gene>
    <name evidence="9" type="ORF">GSTENG00032705001</name>
</gene>
<dbReference type="GO" id="GO:0004252">
    <property type="term" value="F:serine-type endopeptidase activity"/>
    <property type="evidence" value="ECO:0007669"/>
    <property type="project" value="UniProtKB-UniRule"/>
</dbReference>
<evidence type="ECO:0000256" key="1">
    <source>
        <dbReference type="ARBA" id="ARBA00011073"/>
    </source>
</evidence>
<dbReference type="PANTHER" id="PTHR43806">
    <property type="entry name" value="PEPTIDASE S8"/>
    <property type="match status" value="1"/>
</dbReference>
<dbReference type="InterPro" id="IPR050131">
    <property type="entry name" value="Peptidase_S8_subtilisin-like"/>
</dbReference>
<feature type="active site" description="Charge relay system" evidence="5">
    <location>
        <position position="148"/>
    </location>
</feature>
<dbReference type="InterPro" id="IPR000209">
    <property type="entry name" value="Peptidase_S8/S53_dom"/>
</dbReference>
<proteinExistence type="inferred from homology"/>
<dbReference type="CDD" id="cd04077">
    <property type="entry name" value="Peptidases_S8_PCSK9_ProteinaseK_like"/>
    <property type="match status" value="1"/>
</dbReference>
<evidence type="ECO:0000256" key="5">
    <source>
        <dbReference type="PROSITE-ProRule" id="PRU01240"/>
    </source>
</evidence>
<feature type="active site" description="Charge relay system" evidence="5">
    <location>
        <position position="109"/>
    </location>
</feature>
<dbReference type="InterPro" id="IPR036852">
    <property type="entry name" value="Peptidase_S8/S53_dom_sf"/>
</dbReference>
<dbReference type="AlphaFoldDB" id="Q4RL06"/>
<evidence type="ECO:0000259" key="8">
    <source>
        <dbReference type="Pfam" id="PF18459"/>
    </source>
</evidence>
<dbReference type="GO" id="GO:0005615">
    <property type="term" value="C:extracellular space"/>
    <property type="evidence" value="ECO:0007669"/>
    <property type="project" value="TreeGrafter"/>
</dbReference>
<reference evidence="9" key="2">
    <citation type="submission" date="2004-02" db="EMBL/GenBank/DDBJ databases">
        <authorList>
            <consortium name="Genoscope"/>
            <consortium name="Whitehead Institute Centre for Genome Research"/>
        </authorList>
    </citation>
    <scope>NUCLEOTIDE SEQUENCE</scope>
</reference>
<dbReference type="OrthoDB" id="206201at2759"/>
<feature type="domain" description="Proprotein convertase subtilisin/kexin type 9 C-terminal" evidence="8">
    <location>
        <begin position="399"/>
        <end position="442"/>
    </location>
</feature>
<name>Q4RL06_TETNG</name>
<feature type="region of interest" description="Disordered" evidence="6">
    <location>
        <begin position="421"/>
        <end position="465"/>
    </location>
</feature>
<evidence type="ECO:0000259" key="7">
    <source>
        <dbReference type="Pfam" id="PF00082"/>
    </source>
</evidence>
<dbReference type="Pfam" id="PF18459">
    <property type="entry name" value="PCSK9_C1"/>
    <property type="match status" value="1"/>
</dbReference>
<dbReference type="SUPFAM" id="SSF52743">
    <property type="entry name" value="Subtilisin-like"/>
    <property type="match status" value="1"/>
</dbReference>
<accession>Q4RL06</accession>
<protein>
    <submittedName>
        <fullName evidence="9">Chromosome 1 SCAF15025, whole genome shotgun sequence</fullName>
    </submittedName>
</protein>
<feature type="active site" description="Charge relay system" evidence="5">
    <location>
        <position position="339"/>
    </location>
</feature>
<evidence type="ECO:0000256" key="4">
    <source>
        <dbReference type="ARBA" id="ARBA00022825"/>
    </source>
</evidence>
<evidence type="ECO:0000256" key="3">
    <source>
        <dbReference type="ARBA" id="ARBA00022801"/>
    </source>
</evidence>
<evidence type="ECO:0000256" key="6">
    <source>
        <dbReference type="SAM" id="MobiDB-lite"/>
    </source>
</evidence>
<feature type="non-terminal residue" evidence="9">
    <location>
        <position position="1"/>
    </location>
</feature>
<comment type="similarity">
    <text evidence="1 5">Belongs to the peptidase S8 family.</text>
</comment>
<dbReference type="Gene3D" id="3.30.70.80">
    <property type="entry name" value="Peptidase S8 propeptide/proteinase inhibitor I9"/>
    <property type="match status" value="1"/>
</dbReference>
<feature type="domain" description="Peptidase S8/S53" evidence="7">
    <location>
        <begin position="106"/>
        <end position="371"/>
    </location>
</feature>
<dbReference type="PRINTS" id="PR00723">
    <property type="entry name" value="SUBTILISIN"/>
</dbReference>
<dbReference type="InterPro" id="IPR041254">
    <property type="entry name" value="PCSK9_C1"/>
</dbReference>
<feature type="non-terminal residue" evidence="9">
    <location>
        <position position="465"/>
    </location>
</feature>
<dbReference type="InterPro" id="IPR034193">
    <property type="entry name" value="PCSK9_ProteinaseK-like"/>
</dbReference>
<dbReference type="PROSITE" id="PS51892">
    <property type="entry name" value="SUBTILASE"/>
    <property type="match status" value="1"/>
</dbReference>